<name>A0A840ZG24_9HYPH</name>
<comment type="caution">
    <text evidence="2">The sequence shown here is derived from an EMBL/GenBank/DDBJ whole genome shotgun (WGS) entry which is preliminary data.</text>
</comment>
<organism evidence="2 3">
    <name type="scientific">Methylorubrum rhodinum</name>
    <dbReference type="NCBI Taxonomy" id="29428"/>
    <lineage>
        <taxon>Bacteria</taxon>
        <taxon>Pseudomonadati</taxon>
        <taxon>Pseudomonadota</taxon>
        <taxon>Alphaproteobacteria</taxon>
        <taxon>Hyphomicrobiales</taxon>
        <taxon>Methylobacteriaceae</taxon>
        <taxon>Methylorubrum</taxon>
    </lineage>
</organism>
<evidence type="ECO:0000256" key="1">
    <source>
        <dbReference type="SAM" id="SignalP"/>
    </source>
</evidence>
<keyword evidence="3" id="KW-1185">Reference proteome</keyword>
<sequence length="134" mass="14544">MRGLFLIGAALLCCAAPAAGWAQQMPTLQRVVASGRPQQINFITTMDPDCHLTGSGDFAVLEGPAHGRVSMERGVDFPNYPPNNPRARCNTRKLAGNKLIYQSAPGFVGEDDFVLEVVGKYGSVLRARYHIAIR</sequence>
<gene>
    <name evidence="2" type="ORF">HNR00_001630</name>
</gene>
<protein>
    <submittedName>
        <fullName evidence="2">Uncharacterized protein</fullName>
    </submittedName>
</protein>
<dbReference type="Proteomes" id="UP000583454">
    <property type="component" value="Unassembled WGS sequence"/>
</dbReference>
<dbReference type="EMBL" id="JACHOP010000005">
    <property type="protein sequence ID" value="MBB5756922.1"/>
    <property type="molecule type" value="Genomic_DNA"/>
</dbReference>
<dbReference type="RefSeq" id="WP_183567609.1">
    <property type="nucleotide sequence ID" value="NZ_JACHOP010000005.1"/>
</dbReference>
<evidence type="ECO:0000313" key="3">
    <source>
        <dbReference type="Proteomes" id="UP000583454"/>
    </source>
</evidence>
<keyword evidence="1" id="KW-0732">Signal</keyword>
<accession>A0A840ZG24</accession>
<evidence type="ECO:0000313" key="2">
    <source>
        <dbReference type="EMBL" id="MBB5756922.1"/>
    </source>
</evidence>
<feature type="chain" id="PRO_5032812586" evidence="1">
    <location>
        <begin position="19"/>
        <end position="134"/>
    </location>
</feature>
<proteinExistence type="predicted"/>
<feature type="signal peptide" evidence="1">
    <location>
        <begin position="1"/>
        <end position="18"/>
    </location>
</feature>
<reference evidence="2 3" key="1">
    <citation type="submission" date="2020-08" db="EMBL/GenBank/DDBJ databases">
        <title>Genomic Encyclopedia of Type Strains, Phase IV (KMG-IV): sequencing the most valuable type-strain genomes for metagenomic binning, comparative biology and taxonomic classification.</title>
        <authorList>
            <person name="Goeker M."/>
        </authorList>
    </citation>
    <scope>NUCLEOTIDE SEQUENCE [LARGE SCALE GENOMIC DNA]</scope>
    <source>
        <strain evidence="2 3">DSM 2163</strain>
    </source>
</reference>
<dbReference type="AlphaFoldDB" id="A0A840ZG24"/>